<evidence type="ECO:0000256" key="1">
    <source>
        <dbReference type="PROSITE-ProRule" id="PRU00325"/>
    </source>
</evidence>
<name>A0A097IDX4_9CORY</name>
<dbReference type="GO" id="GO:0008270">
    <property type="term" value="F:zinc ion binding"/>
    <property type="evidence" value="ECO:0007669"/>
    <property type="project" value="UniProtKB-KW"/>
</dbReference>
<feature type="region of interest" description="Disordered" evidence="2">
    <location>
        <begin position="100"/>
        <end position="128"/>
    </location>
</feature>
<keyword evidence="1" id="KW-0862">Zinc</keyword>
<dbReference type="KEGG" id="cdo:CDOO_02935"/>
<feature type="compositionally biased region" description="Polar residues" evidence="2">
    <location>
        <begin position="109"/>
        <end position="124"/>
    </location>
</feature>
<evidence type="ECO:0000313" key="5">
    <source>
        <dbReference type="Proteomes" id="UP000029914"/>
    </source>
</evidence>
<reference evidence="4 5" key="1">
    <citation type="submission" date="2013-09" db="EMBL/GenBank/DDBJ databases">
        <title>Complete genome sequence of Corynebacterium doosanense CAU 212(T) (=DSM 45436(T)), isolated from activated sludge.</title>
        <authorList>
            <person name="Schaffert L."/>
            <person name="Albersmeier A."/>
            <person name="Kalinowski J."/>
            <person name="Ruckert C."/>
        </authorList>
    </citation>
    <scope>NUCLEOTIDE SEQUENCE [LARGE SCALE GENOMIC DNA]</scope>
    <source>
        <strain evidence="4 5">CAU 212</strain>
    </source>
</reference>
<organism evidence="4 5">
    <name type="scientific">Corynebacterium doosanense CAU 212 = DSM 45436</name>
    <dbReference type="NCBI Taxonomy" id="558173"/>
    <lineage>
        <taxon>Bacteria</taxon>
        <taxon>Bacillati</taxon>
        <taxon>Actinomycetota</taxon>
        <taxon>Actinomycetes</taxon>
        <taxon>Mycobacteriales</taxon>
        <taxon>Corynebacteriaceae</taxon>
        <taxon>Corynebacterium</taxon>
    </lineage>
</organism>
<dbReference type="Proteomes" id="UP000029914">
    <property type="component" value="Chromosome"/>
</dbReference>
<accession>A0A097IDX4</accession>
<dbReference type="InterPro" id="IPR007527">
    <property type="entry name" value="Znf_SWIM"/>
</dbReference>
<evidence type="ECO:0000256" key="2">
    <source>
        <dbReference type="SAM" id="MobiDB-lite"/>
    </source>
</evidence>
<feature type="domain" description="SWIM-type" evidence="3">
    <location>
        <begin position="57"/>
        <end position="90"/>
    </location>
</feature>
<sequence length="431" mass="47045">MTTTWTASRVEELAPDASSWKAAQKLVSPASLKSWSPVGTDGVSVWSSFQGSGSKPYEVSVDTAEVRYKCSCPSRKFPCKHVLALLLLWVDDKATEAPPPEAVAEWVSKSPTARSAQKDTPQTPEQREQAAKRLAEREARVDDGVAELFLWLDDTFHSGLRALDCSGYGPFPDLSRHMVDAQAPGLARGLDECGSILAARRPDWVERLSARLAQLHSLARAWEARGSLPSELNDAVRNHLGFTRRSAEVTTSGAIGDSWAVLGVVEQQEATSGRPVQARRIWTYGTTTGRLVAVHQYDGDNPLLTDTLIDADLHLYPGSAELRAATGTVRDSTSLRAVDTPPGPHTVAAAMERFSAVRARDPWAGYAPVLLTGSMLHAEGEWYLITEEAVLTVTGPDDYLWNEYLLSGGESACWWGEWSTTGFAPFYRTEA</sequence>
<protein>
    <recommendedName>
        <fullName evidence="3">SWIM-type domain-containing protein</fullName>
    </recommendedName>
</protein>
<keyword evidence="5" id="KW-1185">Reference proteome</keyword>
<gene>
    <name evidence="4" type="ORF">CDOO_02935</name>
</gene>
<dbReference type="EMBL" id="CP006764">
    <property type="protein sequence ID" value="AIT60315.1"/>
    <property type="molecule type" value="Genomic_DNA"/>
</dbReference>
<dbReference type="PROSITE" id="PS50966">
    <property type="entry name" value="ZF_SWIM"/>
    <property type="match status" value="1"/>
</dbReference>
<dbReference type="OrthoDB" id="9816340at2"/>
<proteinExistence type="predicted"/>
<evidence type="ECO:0000259" key="3">
    <source>
        <dbReference type="PROSITE" id="PS50966"/>
    </source>
</evidence>
<dbReference type="STRING" id="558173.CDOO_02935"/>
<dbReference type="eggNOG" id="COG4715">
    <property type="taxonomic scope" value="Bacteria"/>
</dbReference>
<keyword evidence="1" id="KW-0863">Zinc-finger</keyword>
<dbReference type="RefSeq" id="WP_162138660.1">
    <property type="nucleotide sequence ID" value="NZ_AQUX01000002.1"/>
</dbReference>
<keyword evidence="1" id="KW-0479">Metal-binding</keyword>
<dbReference type="HOGENOM" id="CLU_051328_0_0_11"/>
<dbReference type="AlphaFoldDB" id="A0A097IDX4"/>
<evidence type="ECO:0000313" key="4">
    <source>
        <dbReference type="EMBL" id="AIT60315.1"/>
    </source>
</evidence>
<dbReference type="Pfam" id="PF04434">
    <property type="entry name" value="SWIM"/>
    <property type="match status" value="1"/>
</dbReference>